<dbReference type="Proteomes" id="UP000703661">
    <property type="component" value="Unassembled WGS sequence"/>
</dbReference>
<sequence>MSHQEIRWRDKTHHVPIIDDCVRLQDVNAFVPGATCLKELEMMVPFLLDANGDDLMPKKIKSRPGRILDVHSPTMDITQTQNLARFQPPQRGNTELMTEIGELKRILEEVKLNGETTLLNTQRILQRTEAILTQTYELLEYPIPRLFIVVPDSGSKLDPANLFEKIYRLYFLCECDKLHFALHEGYIVKQPNKFFRQYGGYLKTMISIAKNAAIVSSFVLPQLAHLGNIPVPDCFTDKGNWDTFSSRLDWMDQKLEDLVASQQQLVQGAQSTFKDQQSIDRLEGASLRELEGFLKKSDESKKLGNLFRVTTDEGNVKWVCLEHFDKNYNYKQTQRVKRAVESVGGTFDANSGKATFCDIRHQSFEEVFNVMKKGGVQELLIRRVSMNIEEAKLLADICRSSNIQILDLDQLDIKF</sequence>
<dbReference type="EMBL" id="JAAAID010003621">
    <property type="protein sequence ID" value="KAF9996784.1"/>
    <property type="molecule type" value="Genomic_DNA"/>
</dbReference>
<gene>
    <name evidence="1" type="ORF">BGZ80_007170</name>
</gene>
<keyword evidence="2" id="KW-1185">Reference proteome</keyword>
<protein>
    <submittedName>
        <fullName evidence="1">Uncharacterized protein</fullName>
    </submittedName>
</protein>
<evidence type="ECO:0000313" key="2">
    <source>
        <dbReference type="Proteomes" id="UP000703661"/>
    </source>
</evidence>
<proteinExistence type="predicted"/>
<feature type="non-terminal residue" evidence="1">
    <location>
        <position position="415"/>
    </location>
</feature>
<reference evidence="1" key="1">
    <citation type="journal article" date="2020" name="Fungal Divers.">
        <title>Resolving the Mortierellaceae phylogeny through synthesis of multi-gene phylogenetics and phylogenomics.</title>
        <authorList>
            <person name="Vandepol N."/>
            <person name="Liber J."/>
            <person name="Desiro A."/>
            <person name="Na H."/>
            <person name="Kennedy M."/>
            <person name="Barry K."/>
            <person name="Grigoriev I.V."/>
            <person name="Miller A.N."/>
            <person name="O'Donnell K."/>
            <person name="Stajich J.E."/>
            <person name="Bonito G."/>
        </authorList>
    </citation>
    <scope>NUCLEOTIDE SEQUENCE</scope>
    <source>
        <strain evidence="1">NRRL 2769</strain>
    </source>
</reference>
<dbReference type="AlphaFoldDB" id="A0A9P6MFQ1"/>
<comment type="caution">
    <text evidence="1">The sequence shown here is derived from an EMBL/GenBank/DDBJ whole genome shotgun (WGS) entry which is preliminary data.</text>
</comment>
<evidence type="ECO:0000313" key="1">
    <source>
        <dbReference type="EMBL" id="KAF9996784.1"/>
    </source>
</evidence>
<organism evidence="1 2">
    <name type="scientific">Entomortierella chlamydospora</name>
    <dbReference type="NCBI Taxonomy" id="101097"/>
    <lineage>
        <taxon>Eukaryota</taxon>
        <taxon>Fungi</taxon>
        <taxon>Fungi incertae sedis</taxon>
        <taxon>Mucoromycota</taxon>
        <taxon>Mortierellomycotina</taxon>
        <taxon>Mortierellomycetes</taxon>
        <taxon>Mortierellales</taxon>
        <taxon>Mortierellaceae</taxon>
        <taxon>Entomortierella</taxon>
    </lineage>
</organism>
<name>A0A9P6MFQ1_9FUNG</name>
<accession>A0A9P6MFQ1</accession>